<reference evidence="3 4" key="1">
    <citation type="journal article" date="2011" name="Stand. Genomic Sci.">
        <title>Complete genome sequence of Thermomonospora curvata type strain (B9).</title>
        <authorList>
            <person name="Chertkov O."/>
            <person name="Sikorski J."/>
            <person name="Nolan M."/>
            <person name="Lapidus A."/>
            <person name="Lucas S."/>
            <person name="Del Rio T.G."/>
            <person name="Tice H."/>
            <person name="Cheng J.F."/>
            <person name="Goodwin L."/>
            <person name="Pitluck S."/>
            <person name="Liolios K."/>
            <person name="Ivanova N."/>
            <person name="Mavromatis K."/>
            <person name="Mikhailova N."/>
            <person name="Ovchinnikova G."/>
            <person name="Pati A."/>
            <person name="Chen A."/>
            <person name="Palaniappan K."/>
            <person name="Djao O.D."/>
            <person name="Land M."/>
            <person name="Hauser L."/>
            <person name="Chang Y.J."/>
            <person name="Jeffries C.D."/>
            <person name="Brettin T."/>
            <person name="Han C."/>
            <person name="Detter J.C."/>
            <person name="Rohde M."/>
            <person name="Goker M."/>
            <person name="Woyke T."/>
            <person name="Bristow J."/>
            <person name="Eisen J.A."/>
            <person name="Markowitz V."/>
            <person name="Hugenholtz P."/>
            <person name="Klenk H.P."/>
            <person name="Kyrpides N.C."/>
        </authorList>
    </citation>
    <scope>NUCLEOTIDE SEQUENCE [LARGE SCALE GENOMIC DNA]</scope>
    <source>
        <strain evidence="4">ATCC 19995 / DSM 43183 / JCM 3096 / KCTC 9072 / NBRC 15933 / NCIMB 10081 / Henssen B9</strain>
    </source>
</reference>
<dbReference type="OrthoDB" id="4961314at2"/>
<gene>
    <name evidence="3" type="ordered locus">Tcur_0295</name>
</gene>
<dbReference type="STRING" id="471852.Tcur_0295"/>
<sequence>MLPYAAYLRVYEPVTAFPEPLRSLWAAYAESGRRPRRAQALAAEHGEAVRRLVSVPPVVAPDSESRHAYVRRAGGITYICPWETRLRSWLAFARFRAGLPPGVSAAFVPEGQAERITGEFERWKASGHSLRPHILSSTWHVPLSWFVPFDPAERCLLLGDRDPGGGNGAPNGLNGRHSGAEGHPGEGTFPARFEDPVGLRGPAGAWAADAGGAGRDRPAAGSSMRTLIYVTSMREARRRLERAQRLIATGPEGGPEPAELEAVARHLAAFHAAALVELDYGGLVHLIDDRRLRADESVHEMAVALAALERGEPELAVAMYQRLGARWRPVRALESAN</sequence>
<dbReference type="KEGG" id="tcu:Tcur_0295"/>
<accession>D1A1H7</accession>
<feature type="region of interest" description="Disordered" evidence="1">
    <location>
        <begin position="161"/>
        <end position="189"/>
    </location>
</feature>
<dbReference type="EMBL" id="CP001738">
    <property type="protein sequence ID" value="ACY95899.1"/>
    <property type="molecule type" value="Genomic_DNA"/>
</dbReference>
<dbReference type="RefSeq" id="WP_012850683.1">
    <property type="nucleotide sequence ID" value="NC_013510.1"/>
</dbReference>
<dbReference type="HOGENOM" id="CLU_929534_0_0_11"/>
<name>D1A1H7_THECD</name>
<dbReference type="Pfam" id="PF26312">
    <property type="entry name" value="DUF8083"/>
    <property type="match status" value="1"/>
</dbReference>
<evidence type="ECO:0000259" key="2">
    <source>
        <dbReference type="Pfam" id="PF26312"/>
    </source>
</evidence>
<organism evidence="3 4">
    <name type="scientific">Thermomonospora curvata (strain ATCC 19995 / DSM 43183 / JCM 3096 / KCTC 9072 / NBRC 15933 / NCIMB 10081 / Henssen B9)</name>
    <dbReference type="NCBI Taxonomy" id="471852"/>
    <lineage>
        <taxon>Bacteria</taxon>
        <taxon>Bacillati</taxon>
        <taxon>Actinomycetota</taxon>
        <taxon>Actinomycetes</taxon>
        <taxon>Streptosporangiales</taxon>
        <taxon>Thermomonosporaceae</taxon>
        <taxon>Thermomonospora</taxon>
    </lineage>
</organism>
<dbReference type="InterPro" id="IPR058396">
    <property type="entry name" value="DUF8083"/>
</dbReference>
<dbReference type="AlphaFoldDB" id="D1A1H7"/>
<evidence type="ECO:0000313" key="4">
    <source>
        <dbReference type="Proteomes" id="UP000001918"/>
    </source>
</evidence>
<dbReference type="Proteomes" id="UP000001918">
    <property type="component" value="Chromosome"/>
</dbReference>
<dbReference type="eggNOG" id="ENOG5032IA4">
    <property type="taxonomic scope" value="Bacteria"/>
</dbReference>
<evidence type="ECO:0000313" key="3">
    <source>
        <dbReference type="EMBL" id="ACY95899.1"/>
    </source>
</evidence>
<keyword evidence="4" id="KW-1185">Reference proteome</keyword>
<proteinExistence type="predicted"/>
<evidence type="ECO:0000256" key="1">
    <source>
        <dbReference type="SAM" id="MobiDB-lite"/>
    </source>
</evidence>
<feature type="domain" description="DUF8083" evidence="2">
    <location>
        <begin position="4"/>
        <end position="334"/>
    </location>
</feature>
<protein>
    <recommendedName>
        <fullName evidence="2">DUF8083 domain-containing protein</fullName>
    </recommendedName>
</protein>